<dbReference type="PANTHER" id="PTHR10353:SF36">
    <property type="entry name" value="LP05116P"/>
    <property type="match status" value="1"/>
</dbReference>
<keyword evidence="2" id="KW-0378">Hydrolase</keyword>
<name>A0ABP6SSQ4_9ACTN</name>
<reference evidence="6" key="1">
    <citation type="journal article" date="2019" name="Int. J. Syst. Evol. Microbiol.">
        <title>The Global Catalogue of Microorganisms (GCM) 10K type strain sequencing project: providing services to taxonomists for standard genome sequencing and annotation.</title>
        <authorList>
            <consortium name="The Broad Institute Genomics Platform"/>
            <consortium name="The Broad Institute Genome Sequencing Center for Infectious Disease"/>
            <person name="Wu L."/>
            <person name="Ma J."/>
        </authorList>
    </citation>
    <scope>NUCLEOTIDE SEQUENCE [LARGE SCALE GENOMIC DNA]</scope>
    <source>
        <strain evidence="6">JCM 9458</strain>
    </source>
</reference>
<dbReference type="InterPro" id="IPR001360">
    <property type="entry name" value="Glyco_hydro_1"/>
</dbReference>
<evidence type="ECO:0000256" key="3">
    <source>
        <dbReference type="ARBA" id="ARBA00023295"/>
    </source>
</evidence>
<sequence length="411" mass="44950">MSQSLPAGFLWGASTAAHQIEGNNVASDFWALEHSGLGLVAEPSGDACDSYHRWREDIDLCRDLGYTAYRFSVEWARIEPVRGQVSRAELAHYRRMIEYALSQGVQPVVTLHHFVHPAWFTRAGAWSQPDAVDQFARYVEAVAPVLDGVGHVVTMNEPNMLTLILRMGQFLAAPDPAAAMAAARAQFTQSGNSEHLVAGALPPPEPEVAALLVTAHERAREIVRKSTSAKVGWSLAMQALVPKPGHEADCVRYRDLWENQFLTACRDDDFLGVQSYTTKEVGPDGPEGPPPGEPTTQVGWTLRPDALEIALRQAWEATGGLPLLVTENGIATADDAQRIAYLEGAVAGLQRAVADGIDVRGYLHWTLLDNYEWALGYRPTFGLIAVDRETFTRTPKPSAHRLGEIARANGL</sequence>
<dbReference type="Proteomes" id="UP001501676">
    <property type="component" value="Unassembled WGS sequence"/>
</dbReference>
<evidence type="ECO:0000256" key="1">
    <source>
        <dbReference type="ARBA" id="ARBA00010838"/>
    </source>
</evidence>
<dbReference type="InterPro" id="IPR017853">
    <property type="entry name" value="GH"/>
</dbReference>
<dbReference type="EMBL" id="BAAAYN010000006">
    <property type="protein sequence ID" value="GAA3384199.1"/>
    <property type="molecule type" value="Genomic_DNA"/>
</dbReference>
<dbReference type="Pfam" id="PF00232">
    <property type="entry name" value="Glyco_hydro_1"/>
    <property type="match status" value="2"/>
</dbReference>
<keyword evidence="3" id="KW-0326">Glycosidase</keyword>
<comment type="caution">
    <text evidence="5">The sequence shown here is derived from an EMBL/GenBank/DDBJ whole genome shotgun (WGS) entry which is preliminary data.</text>
</comment>
<dbReference type="PRINTS" id="PR00131">
    <property type="entry name" value="GLHYDRLASE1"/>
</dbReference>
<evidence type="ECO:0000313" key="6">
    <source>
        <dbReference type="Proteomes" id="UP001501676"/>
    </source>
</evidence>
<dbReference type="SUPFAM" id="SSF51445">
    <property type="entry name" value="(Trans)glycosidases"/>
    <property type="match status" value="1"/>
</dbReference>
<comment type="similarity">
    <text evidence="1 4">Belongs to the glycosyl hydrolase 1 family.</text>
</comment>
<gene>
    <name evidence="5" type="ORF">GCM10020369_13020</name>
</gene>
<evidence type="ECO:0000256" key="2">
    <source>
        <dbReference type="ARBA" id="ARBA00022801"/>
    </source>
</evidence>
<proteinExistence type="inferred from homology"/>
<evidence type="ECO:0000313" key="5">
    <source>
        <dbReference type="EMBL" id="GAA3384199.1"/>
    </source>
</evidence>
<dbReference type="Gene3D" id="3.20.20.80">
    <property type="entry name" value="Glycosidases"/>
    <property type="match status" value="1"/>
</dbReference>
<dbReference type="RefSeq" id="WP_345727045.1">
    <property type="nucleotide sequence ID" value="NZ_BAAAYN010000006.1"/>
</dbReference>
<evidence type="ECO:0000256" key="4">
    <source>
        <dbReference type="RuleBase" id="RU003690"/>
    </source>
</evidence>
<protein>
    <submittedName>
        <fullName evidence="5">Family 1 glycosylhydrolase</fullName>
    </submittedName>
</protein>
<organism evidence="5 6">
    <name type="scientific">Cryptosporangium minutisporangium</name>
    <dbReference type="NCBI Taxonomy" id="113569"/>
    <lineage>
        <taxon>Bacteria</taxon>
        <taxon>Bacillati</taxon>
        <taxon>Actinomycetota</taxon>
        <taxon>Actinomycetes</taxon>
        <taxon>Cryptosporangiales</taxon>
        <taxon>Cryptosporangiaceae</taxon>
        <taxon>Cryptosporangium</taxon>
    </lineage>
</organism>
<dbReference type="PANTHER" id="PTHR10353">
    <property type="entry name" value="GLYCOSYL HYDROLASE"/>
    <property type="match status" value="1"/>
</dbReference>
<keyword evidence="6" id="KW-1185">Reference proteome</keyword>
<accession>A0ABP6SSQ4</accession>